<dbReference type="EMBL" id="FNUC01000003">
    <property type="protein sequence ID" value="SEE81317.1"/>
    <property type="molecule type" value="Genomic_DNA"/>
</dbReference>
<evidence type="ECO:0000313" key="9">
    <source>
        <dbReference type="Proteomes" id="UP000181980"/>
    </source>
</evidence>
<dbReference type="Proteomes" id="UP000181980">
    <property type="component" value="Unassembled WGS sequence"/>
</dbReference>
<keyword evidence="6 7" id="KW-0472">Membrane</keyword>
<evidence type="ECO:0000256" key="5">
    <source>
        <dbReference type="ARBA" id="ARBA00022989"/>
    </source>
</evidence>
<feature type="transmembrane region" description="Helical" evidence="7">
    <location>
        <begin position="106"/>
        <end position="128"/>
    </location>
</feature>
<gene>
    <name evidence="8" type="ORF">SAMN04488561_2805</name>
</gene>
<dbReference type="GO" id="GO:0016682">
    <property type="term" value="F:oxidoreductase activity, acting on diphenols and related substances as donors, oxygen as acceptor"/>
    <property type="evidence" value="ECO:0007669"/>
    <property type="project" value="TreeGrafter"/>
</dbReference>
<keyword evidence="9" id="KW-1185">Reference proteome</keyword>
<feature type="transmembrane region" description="Helical" evidence="7">
    <location>
        <begin position="218"/>
        <end position="236"/>
    </location>
</feature>
<feature type="transmembrane region" description="Helical" evidence="7">
    <location>
        <begin position="188"/>
        <end position="206"/>
    </location>
</feature>
<keyword evidence="5 7" id="KW-1133">Transmembrane helix</keyword>
<comment type="subcellular location">
    <subcellularLocation>
        <location evidence="1">Cell membrane</location>
        <topology evidence="1">Multi-pass membrane protein</topology>
    </subcellularLocation>
</comment>
<comment type="similarity">
    <text evidence="2">Belongs to the cytochrome ubiquinol oxidase subunit 2 family.</text>
</comment>
<sequence length="272" mass="27338">MTETLAAVLLGFFATGYFVLGGADIGAGMMLPFLGRGAGERRRVVAAIVPFFLAHEVWLVATAGLLIGAFPGLEARLFPGLFPLIVALVAGWIVRDVGLWARTQVAHVACDVAVTAGSWTVAVTWGWILAGLLTGVTDAVAGGAGVALIAVAVVALFAVHGLAFARLRLTGRPLERARAVTGGAGDRATFAMTAVLLAVLVVAAGARTGLSGSAADDATLRLLVPAVSAALPLLLIGQIATWRVFRERVGAAGDGSAAGAGAVAGPGQPGES</sequence>
<dbReference type="OrthoDB" id="9776710at2"/>
<evidence type="ECO:0000256" key="7">
    <source>
        <dbReference type="SAM" id="Phobius"/>
    </source>
</evidence>
<dbReference type="GO" id="GO:0019646">
    <property type="term" value="P:aerobic electron transport chain"/>
    <property type="evidence" value="ECO:0007669"/>
    <property type="project" value="TreeGrafter"/>
</dbReference>
<feature type="transmembrane region" description="Helical" evidence="7">
    <location>
        <begin position="76"/>
        <end position="94"/>
    </location>
</feature>
<feature type="transmembrane region" description="Helical" evidence="7">
    <location>
        <begin position="140"/>
        <end position="167"/>
    </location>
</feature>
<evidence type="ECO:0000313" key="8">
    <source>
        <dbReference type="EMBL" id="SEE81317.1"/>
    </source>
</evidence>
<dbReference type="GO" id="GO:0005886">
    <property type="term" value="C:plasma membrane"/>
    <property type="evidence" value="ECO:0007669"/>
    <property type="project" value="UniProtKB-SubCell"/>
</dbReference>
<keyword evidence="3" id="KW-1003">Cell membrane</keyword>
<proteinExistence type="inferred from homology"/>
<evidence type="ECO:0000256" key="4">
    <source>
        <dbReference type="ARBA" id="ARBA00022692"/>
    </source>
</evidence>
<evidence type="ECO:0000256" key="1">
    <source>
        <dbReference type="ARBA" id="ARBA00004651"/>
    </source>
</evidence>
<dbReference type="GO" id="GO:0070069">
    <property type="term" value="C:cytochrome complex"/>
    <property type="evidence" value="ECO:0007669"/>
    <property type="project" value="TreeGrafter"/>
</dbReference>
<dbReference type="AlphaFoldDB" id="A0A1H5LXV2"/>
<evidence type="ECO:0000256" key="6">
    <source>
        <dbReference type="ARBA" id="ARBA00023136"/>
    </source>
</evidence>
<evidence type="ECO:0000256" key="3">
    <source>
        <dbReference type="ARBA" id="ARBA00022475"/>
    </source>
</evidence>
<dbReference type="PANTHER" id="PTHR43141:SF4">
    <property type="entry name" value="CYTOCHROME BD2 SUBUNIT II"/>
    <property type="match status" value="1"/>
</dbReference>
<evidence type="ECO:0000256" key="2">
    <source>
        <dbReference type="ARBA" id="ARBA00007543"/>
    </source>
</evidence>
<dbReference type="InterPro" id="IPR003317">
    <property type="entry name" value="Cyt-d_oxidase_su2"/>
</dbReference>
<organism evidence="8 9">
    <name type="scientific">Jiangella alba</name>
    <dbReference type="NCBI Taxonomy" id="561176"/>
    <lineage>
        <taxon>Bacteria</taxon>
        <taxon>Bacillati</taxon>
        <taxon>Actinomycetota</taxon>
        <taxon>Actinomycetes</taxon>
        <taxon>Jiangellales</taxon>
        <taxon>Jiangellaceae</taxon>
        <taxon>Jiangella</taxon>
    </lineage>
</organism>
<dbReference type="GO" id="GO:0009055">
    <property type="term" value="F:electron transfer activity"/>
    <property type="evidence" value="ECO:0007669"/>
    <property type="project" value="TreeGrafter"/>
</dbReference>
<reference evidence="9" key="1">
    <citation type="submission" date="2016-10" db="EMBL/GenBank/DDBJ databases">
        <authorList>
            <person name="Varghese N."/>
            <person name="Submissions S."/>
        </authorList>
    </citation>
    <scope>NUCLEOTIDE SEQUENCE [LARGE SCALE GENOMIC DNA]</scope>
    <source>
        <strain evidence="9">DSM 45237</strain>
    </source>
</reference>
<protein>
    <submittedName>
        <fullName evidence="8">Cytochrome bd terminal oxidase subunit II</fullName>
    </submittedName>
</protein>
<dbReference type="PANTHER" id="PTHR43141">
    <property type="entry name" value="CYTOCHROME BD2 SUBUNIT II"/>
    <property type="match status" value="1"/>
</dbReference>
<feature type="transmembrane region" description="Helical" evidence="7">
    <location>
        <begin position="6"/>
        <end position="32"/>
    </location>
</feature>
<feature type="transmembrane region" description="Helical" evidence="7">
    <location>
        <begin position="44"/>
        <end position="70"/>
    </location>
</feature>
<accession>A0A1H5LXV2</accession>
<dbReference type="RefSeq" id="WP_069113411.1">
    <property type="nucleotide sequence ID" value="NZ_FNUC01000003.1"/>
</dbReference>
<name>A0A1H5LXV2_9ACTN</name>
<keyword evidence="4 7" id="KW-0812">Transmembrane</keyword>
<dbReference type="Pfam" id="PF02322">
    <property type="entry name" value="Cyt_bd_oxida_II"/>
    <property type="match status" value="1"/>
</dbReference>
<dbReference type="STRING" id="561176.SAMN04488561_2805"/>